<dbReference type="STRING" id="1469948.GCA_000732725_02728"/>
<feature type="compositionally biased region" description="Basic and acidic residues" evidence="1">
    <location>
        <begin position="44"/>
        <end position="68"/>
    </location>
</feature>
<organism evidence="2 3">
    <name type="scientific">Kineothrix alysoides</name>
    <dbReference type="NCBI Taxonomy" id="1469948"/>
    <lineage>
        <taxon>Bacteria</taxon>
        <taxon>Bacillati</taxon>
        <taxon>Bacillota</taxon>
        <taxon>Clostridia</taxon>
        <taxon>Lachnospirales</taxon>
        <taxon>Lachnospiraceae</taxon>
        <taxon>Kineothrix</taxon>
    </lineage>
</organism>
<protein>
    <recommendedName>
        <fullName evidence="4">DNA-binding protein</fullName>
    </recommendedName>
</protein>
<proteinExistence type="predicted"/>
<evidence type="ECO:0000256" key="1">
    <source>
        <dbReference type="SAM" id="MobiDB-lite"/>
    </source>
</evidence>
<evidence type="ECO:0000313" key="3">
    <source>
        <dbReference type="Proteomes" id="UP000295718"/>
    </source>
</evidence>
<dbReference type="OrthoDB" id="9799038at2"/>
<sequence>MEYISTKDTSGKWGLTPRMVVCHCISGRIEGAQKIAGVWLVPKDAQRPEDRRKGNGRKPTAENKERDL</sequence>
<evidence type="ECO:0000313" key="2">
    <source>
        <dbReference type="EMBL" id="TCL60944.1"/>
    </source>
</evidence>
<evidence type="ECO:0008006" key="4">
    <source>
        <dbReference type="Google" id="ProtNLM"/>
    </source>
</evidence>
<name>A0A4R1R5X7_9FIRM</name>
<comment type="caution">
    <text evidence="2">The sequence shown here is derived from an EMBL/GenBank/DDBJ whole genome shotgun (WGS) entry which is preliminary data.</text>
</comment>
<dbReference type="EMBL" id="SLUO01000001">
    <property type="protein sequence ID" value="TCL60944.1"/>
    <property type="molecule type" value="Genomic_DNA"/>
</dbReference>
<gene>
    <name evidence="2" type="ORF">EDD76_10141</name>
</gene>
<reference evidence="2 3" key="1">
    <citation type="submission" date="2019-03" db="EMBL/GenBank/DDBJ databases">
        <title>Genomic Encyclopedia of Type Strains, Phase IV (KMG-IV): sequencing the most valuable type-strain genomes for metagenomic binning, comparative biology and taxonomic classification.</title>
        <authorList>
            <person name="Goeker M."/>
        </authorList>
    </citation>
    <scope>NUCLEOTIDE SEQUENCE [LARGE SCALE GENOMIC DNA]</scope>
    <source>
        <strain evidence="2 3">DSM 100556</strain>
    </source>
</reference>
<dbReference type="Proteomes" id="UP000295718">
    <property type="component" value="Unassembled WGS sequence"/>
</dbReference>
<accession>A0A4R1R5X7</accession>
<feature type="region of interest" description="Disordered" evidence="1">
    <location>
        <begin position="42"/>
        <end position="68"/>
    </location>
</feature>
<dbReference type="AlphaFoldDB" id="A0A4R1R5X7"/>
<keyword evidence="3" id="KW-1185">Reference proteome</keyword>